<reference evidence="1" key="1">
    <citation type="submission" date="2023-07" db="EMBL/GenBank/DDBJ databases">
        <authorList>
            <consortium name="AG Swart"/>
            <person name="Singh M."/>
            <person name="Singh A."/>
            <person name="Seah K."/>
            <person name="Emmerich C."/>
        </authorList>
    </citation>
    <scope>NUCLEOTIDE SEQUENCE</scope>
    <source>
        <strain evidence="1">DP1</strain>
    </source>
</reference>
<dbReference type="PANTHER" id="PTHR48100:SF1">
    <property type="entry name" value="HISTIDINE PHOSPHATASE FAMILY PROTEIN-RELATED"/>
    <property type="match status" value="1"/>
</dbReference>
<gene>
    <name evidence="1" type="ORF">ECRASSUSDP1_LOCUS18302</name>
</gene>
<dbReference type="EMBL" id="CAMPGE010018516">
    <property type="protein sequence ID" value="CAI2376925.1"/>
    <property type="molecule type" value="Genomic_DNA"/>
</dbReference>
<organism evidence="1 2">
    <name type="scientific">Euplotes crassus</name>
    <dbReference type="NCBI Taxonomy" id="5936"/>
    <lineage>
        <taxon>Eukaryota</taxon>
        <taxon>Sar</taxon>
        <taxon>Alveolata</taxon>
        <taxon>Ciliophora</taxon>
        <taxon>Intramacronucleata</taxon>
        <taxon>Spirotrichea</taxon>
        <taxon>Hypotrichia</taxon>
        <taxon>Euplotida</taxon>
        <taxon>Euplotidae</taxon>
        <taxon>Moneuplotes</taxon>
    </lineage>
</organism>
<keyword evidence="2" id="KW-1185">Reference proteome</keyword>
<evidence type="ECO:0000313" key="1">
    <source>
        <dbReference type="EMBL" id="CAI2376925.1"/>
    </source>
</evidence>
<dbReference type="Pfam" id="PF00300">
    <property type="entry name" value="His_Phos_1"/>
    <property type="match status" value="1"/>
</dbReference>
<dbReference type="InterPro" id="IPR050275">
    <property type="entry name" value="PGM_Phosphatase"/>
</dbReference>
<comment type="caution">
    <text evidence="1">The sequence shown here is derived from an EMBL/GenBank/DDBJ whole genome shotgun (WGS) entry which is preliminary data.</text>
</comment>
<dbReference type="CDD" id="cd07067">
    <property type="entry name" value="HP_PGM_like"/>
    <property type="match status" value="1"/>
</dbReference>
<name>A0AAD2D1S9_EUPCR</name>
<dbReference type="Gene3D" id="3.40.50.1240">
    <property type="entry name" value="Phosphoglycerate mutase-like"/>
    <property type="match status" value="1"/>
</dbReference>
<evidence type="ECO:0000313" key="2">
    <source>
        <dbReference type="Proteomes" id="UP001295684"/>
    </source>
</evidence>
<dbReference type="GO" id="GO:0016791">
    <property type="term" value="F:phosphatase activity"/>
    <property type="evidence" value="ECO:0007669"/>
    <property type="project" value="TreeGrafter"/>
</dbReference>
<dbReference type="AlphaFoldDB" id="A0AAD2D1S9"/>
<dbReference type="GO" id="GO:0005737">
    <property type="term" value="C:cytoplasm"/>
    <property type="evidence" value="ECO:0007669"/>
    <property type="project" value="TreeGrafter"/>
</dbReference>
<dbReference type="SUPFAM" id="SSF53254">
    <property type="entry name" value="Phosphoglycerate mutase-like"/>
    <property type="match status" value="1"/>
</dbReference>
<dbReference type="InterPro" id="IPR029033">
    <property type="entry name" value="His_PPase_superfam"/>
</dbReference>
<dbReference type="PANTHER" id="PTHR48100">
    <property type="entry name" value="BROAD-SPECIFICITY PHOSPHATASE YOR283W-RELATED"/>
    <property type="match status" value="1"/>
</dbReference>
<protein>
    <submittedName>
        <fullName evidence="1">Uncharacterized protein</fullName>
    </submittedName>
</protein>
<dbReference type="Proteomes" id="UP001295684">
    <property type="component" value="Unassembled WGS sequence"/>
</dbReference>
<dbReference type="InterPro" id="IPR013078">
    <property type="entry name" value="His_Pase_superF_clade-1"/>
</dbReference>
<sequence length="299" mass="34495">MDLTAFDGLTNEELRAKNLAESSRVLLLRHGKSQSNQENDDLLASEHTDEDVKALTTKLDLIDCSLSEKGFAQCEETQPLANLLNVKHVIVSPLRRALETAHNVFKNHPNFENIKFTLLPVMKECIVSTDDLPGNILKRVKDYTEIFANFDTSELEKYEDPYNFFLYDIDMDWARQVLAEISLKEEKEAEGLHPEVVNLLTSRFPLYLESDKSLLKRVKKAKEFVKEFIERNTLEGDEKVVLVGHCNFFNFWTNNWAIDPLDDDKQCNEGEAIKVPEDAYYLENCEFYPDDSGFPRTDQ</sequence>
<proteinExistence type="predicted"/>
<accession>A0AAD2D1S9</accession>